<organism evidence="4 5">
    <name type="scientific">Littorina saxatilis</name>
    <dbReference type="NCBI Taxonomy" id="31220"/>
    <lineage>
        <taxon>Eukaryota</taxon>
        <taxon>Metazoa</taxon>
        <taxon>Spiralia</taxon>
        <taxon>Lophotrochozoa</taxon>
        <taxon>Mollusca</taxon>
        <taxon>Gastropoda</taxon>
        <taxon>Caenogastropoda</taxon>
        <taxon>Littorinimorpha</taxon>
        <taxon>Littorinoidea</taxon>
        <taxon>Littorinidae</taxon>
        <taxon>Littorina</taxon>
    </lineage>
</organism>
<dbReference type="InterPro" id="IPR016187">
    <property type="entry name" value="CTDL_fold"/>
</dbReference>
<dbReference type="Gene3D" id="3.10.100.10">
    <property type="entry name" value="Mannose-Binding Protein A, subunit A"/>
    <property type="match status" value="1"/>
</dbReference>
<dbReference type="CDD" id="cd00037">
    <property type="entry name" value="CLECT"/>
    <property type="match status" value="1"/>
</dbReference>
<evidence type="ECO:0000313" key="5">
    <source>
        <dbReference type="Proteomes" id="UP001374579"/>
    </source>
</evidence>
<evidence type="ECO:0000259" key="3">
    <source>
        <dbReference type="PROSITE" id="PS50041"/>
    </source>
</evidence>
<dbReference type="InterPro" id="IPR050111">
    <property type="entry name" value="C-type_lectin/snaclec_domain"/>
</dbReference>
<reference evidence="4 5" key="1">
    <citation type="submission" date="2024-02" db="EMBL/GenBank/DDBJ databases">
        <title>Chromosome-scale genome assembly of the rough periwinkle Littorina saxatilis.</title>
        <authorList>
            <person name="De Jode A."/>
            <person name="Faria R."/>
            <person name="Formenti G."/>
            <person name="Sims Y."/>
            <person name="Smith T.P."/>
            <person name="Tracey A."/>
            <person name="Wood J.M.D."/>
            <person name="Zagrodzka Z.B."/>
            <person name="Johannesson K."/>
            <person name="Butlin R.K."/>
            <person name="Leder E.H."/>
        </authorList>
    </citation>
    <scope>NUCLEOTIDE SEQUENCE [LARGE SCALE GENOMIC DNA]</scope>
    <source>
        <strain evidence="4">Snail1</strain>
        <tissue evidence="4">Muscle</tissue>
    </source>
</reference>
<gene>
    <name evidence="4" type="ORF">V1264_012894</name>
</gene>
<keyword evidence="5" id="KW-1185">Reference proteome</keyword>
<dbReference type="AlphaFoldDB" id="A0AAN9GMF8"/>
<keyword evidence="1" id="KW-1015">Disulfide bond</keyword>
<dbReference type="InterPro" id="IPR018378">
    <property type="entry name" value="C-type_lectin_CS"/>
</dbReference>
<feature type="signal peptide" evidence="2">
    <location>
        <begin position="1"/>
        <end position="25"/>
    </location>
</feature>
<dbReference type="SUPFAM" id="SSF56436">
    <property type="entry name" value="C-type lectin-like"/>
    <property type="match status" value="1"/>
</dbReference>
<name>A0AAN9GMF8_9CAEN</name>
<dbReference type="SMART" id="SM00034">
    <property type="entry name" value="CLECT"/>
    <property type="match status" value="1"/>
</dbReference>
<dbReference type="InterPro" id="IPR001304">
    <property type="entry name" value="C-type_lectin-like"/>
</dbReference>
<dbReference type="Proteomes" id="UP001374579">
    <property type="component" value="Unassembled WGS sequence"/>
</dbReference>
<dbReference type="PROSITE" id="PS50041">
    <property type="entry name" value="C_TYPE_LECTIN_2"/>
    <property type="match status" value="1"/>
</dbReference>
<dbReference type="PROSITE" id="PS00615">
    <property type="entry name" value="C_TYPE_LECTIN_1"/>
    <property type="match status" value="1"/>
</dbReference>
<dbReference type="InterPro" id="IPR016186">
    <property type="entry name" value="C-type_lectin-like/link_sf"/>
</dbReference>
<feature type="chain" id="PRO_5043017962" description="C-type lectin domain-containing protein" evidence="2">
    <location>
        <begin position="26"/>
        <end position="152"/>
    </location>
</feature>
<dbReference type="EMBL" id="JBAMIC010000002">
    <property type="protein sequence ID" value="KAK7113644.1"/>
    <property type="molecule type" value="Genomic_DNA"/>
</dbReference>
<proteinExistence type="predicted"/>
<accession>A0AAN9GMF8</accession>
<feature type="domain" description="C-type lectin" evidence="3">
    <location>
        <begin position="36"/>
        <end position="149"/>
    </location>
</feature>
<dbReference type="PANTHER" id="PTHR22803">
    <property type="entry name" value="MANNOSE, PHOSPHOLIPASE, LECTIN RECEPTOR RELATED"/>
    <property type="match status" value="1"/>
</dbReference>
<evidence type="ECO:0000256" key="2">
    <source>
        <dbReference type="SAM" id="SignalP"/>
    </source>
</evidence>
<comment type="caution">
    <text evidence="4">The sequence shown here is derived from an EMBL/GenBank/DDBJ whole genome shotgun (WGS) entry which is preliminary data.</text>
</comment>
<sequence length="152" mass="17484">MMQLFKSLPIAWVVLLLWFQGHSTAEAVCPEHWTTDNDSCYILMEQKKTWKKAQSTCRKFGGNLATIANPSENHVLDKLLPETEAWIGLRDHVNEGTFKWIKTSTTPLWTNWAPGEPNNARRNEYCVVIMPGGNWNDEPCSYIRKFICEKPA</sequence>
<dbReference type="Pfam" id="PF00059">
    <property type="entry name" value="Lectin_C"/>
    <property type="match status" value="1"/>
</dbReference>
<evidence type="ECO:0000313" key="4">
    <source>
        <dbReference type="EMBL" id="KAK7113644.1"/>
    </source>
</evidence>
<evidence type="ECO:0000256" key="1">
    <source>
        <dbReference type="ARBA" id="ARBA00023157"/>
    </source>
</evidence>
<keyword evidence="2" id="KW-0732">Signal</keyword>
<protein>
    <recommendedName>
        <fullName evidence="3">C-type lectin domain-containing protein</fullName>
    </recommendedName>
</protein>